<organism evidence="6 7">
    <name type="scientific">Phaeodactylibacter luteus</name>
    <dbReference type="NCBI Taxonomy" id="1564516"/>
    <lineage>
        <taxon>Bacteria</taxon>
        <taxon>Pseudomonadati</taxon>
        <taxon>Bacteroidota</taxon>
        <taxon>Saprospiria</taxon>
        <taxon>Saprospirales</taxon>
        <taxon>Haliscomenobacteraceae</taxon>
        <taxon>Phaeodactylibacter</taxon>
    </lineage>
</organism>
<dbReference type="Gene3D" id="1.10.10.10">
    <property type="entry name" value="Winged helix-like DNA-binding domain superfamily/Winged helix DNA-binding domain"/>
    <property type="match status" value="1"/>
</dbReference>
<sequence length="217" mass="25381">MSDTMEEQAKHAFPSYCDRLRAKDPAAWQWLMGHFEERVKPWLFQKVGALPKGYNMARQDFVEEVFAQATYKFYDLFQNGHFETLADLRGLMFRVTEFAVKEGYQKVKRDQKLYFSDEIAPESMNDMNAEAQAEKRKQEALEIVRAFIRQLPRKDQDILGLYLDGLSFQTIALRTGLTESNCRKRKQRALEQVKHLFFSRLHWIAALVHALGGLPLQ</sequence>
<name>A0A5C6S6Q2_9BACT</name>
<dbReference type="NCBIfam" id="TIGR02937">
    <property type="entry name" value="sigma70-ECF"/>
    <property type="match status" value="1"/>
</dbReference>
<evidence type="ECO:0000256" key="4">
    <source>
        <dbReference type="ARBA" id="ARBA00023163"/>
    </source>
</evidence>
<dbReference type="RefSeq" id="WP_147165408.1">
    <property type="nucleotide sequence ID" value="NZ_VOOR01000001.1"/>
</dbReference>
<keyword evidence="4" id="KW-0804">Transcription</keyword>
<gene>
    <name evidence="6" type="ORF">FRY97_00280</name>
</gene>
<evidence type="ECO:0000256" key="2">
    <source>
        <dbReference type="ARBA" id="ARBA00023082"/>
    </source>
</evidence>
<keyword evidence="2" id="KW-0731">Sigma factor</keyword>
<evidence type="ECO:0000256" key="1">
    <source>
        <dbReference type="ARBA" id="ARBA00023015"/>
    </source>
</evidence>
<evidence type="ECO:0000313" key="7">
    <source>
        <dbReference type="Proteomes" id="UP000321580"/>
    </source>
</evidence>
<keyword evidence="1" id="KW-0805">Transcription regulation</keyword>
<dbReference type="PANTHER" id="PTHR43133:SF8">
    <property type="entry name" value="RNA POLYMERASE SIGMA FACTOR HI_1459-RELATED"/>
    <property type="match status" value="1"/>
</dbReference>
<dbReference type="InterPro" id="IPR013249">
    <property type="entry name" value="RNA_pol_sigma70_r4_t2"/>
</dbReference>
<evidence type="ECO:0000256" key="3">
    <source>
        <dbReference type="ARBA" id="ARBA00023125"/>
    </source>
</evidence>
<comment type="caution">
    <text evidence="6">The sequence shown here is derived from an EMBL/GenBank/DDBJ whole genome shotgun (WGS) entry which is preliminary data.</text>
</comment>
<dbReference type="GO" id="GO:0003677">
    <property type="term" value="F:DNA binding"/>
    <property type="evidence" value="ECO:0007669"/>
    <property type="project" value="UniProtKB-KW"/>
</dbReference>
<evidence type="ECO:0000259" key="5">
    <source>
        <dbReference type="Pfam" id="PF08281"/>
    </source>
</evidence>
<dbReference type="InterPro" id="IPR039425">
    <property type="entry name" value="RNA_pol_sigma-70-like"/>
</dbReference>
<protein>
    <submittedName>
        <fullName evidence="6">Sigma-70 family RNA polymerase sigma factor</fullName>
    </submittedName>
</protein>
<proteinExistence type="predicted"/>
<feature type="domain" description="RNA polymerase sigma factor 70 region 4 type 2" evidence="5">
    <location>
        <begin position="142"/>
        <end position="192"/>
    </location>
</feature>
<dbReference type="EMBL" id="VOOR01000001">
    <property type="protein sequence ID" value="TXB70176.1"/>
    <property type="molecule type" value="Genomic_DNA"/>
</dbReference>
<dbReference type="Pfam" id="PF08281">
    <property type="entry name" value="Sigma70_r4_2"/>
    <property type="match status" value="1"/>
</dbReference>
<keyword evidence="3" id="KW-0238">DNA-binding</keyword>
<keyword evidence="7" id="KW-1185">Reference proteome</keyword>
<dbReference type="GO" id="GO:0016987">
    <property type="term" value="F:sigma factor activity"/>
    <property type="evidence" value="ECO:0007669"/>
    <property type="project" value="UniProtKB-KW"/>
</dbReference>
<dbReference type="InterPro" id="IPR013324">
    <property type="entry name" value="RNA_pol_sigma_r3/r4-like"/>
</dbReference>
<dbReference type="InterPro" id="IPR014284">
    <property type="entry name" value="RNA_pol_sigma-70_dom"/>
</dbReference>
<dbReference type="AlphaFoldDB" id="A0A5C6S6Q2"/>
<dbReference type="GO" id="GO:0006352">
    <property type="term" value="P:DNA-templated transcription initiation"/>
    <property type="evidence" value="ECO:0007669"/>
    <property type="project" value="InterPro"/>
</dbReference>
<dbReference type="SUPFAM" id="SSF88659">
    <property type="entry name" value="Sigma3 and sigma4 domains of RNA polymerase sigma factors"/>
    <property type="match status" value="1"/>
</dbReference>
<dbReference type="InterPro" id="IPR036388">
    <property type="entry name" value="WH-like_DNA-bd_sf"/>
</dbReference>
<reference evidence="6 7" key="1">
    <citation type="submission" date="2019-08" db="EMBL/GenBank/DDBJ databases">
        <title>Genome of Phaeodactylibacter luteus.</title>
        <authorList>
            <person name="Bowman J.P."/>
        </authorList>
    </citation>
    <scope>NUCLEOTIDE SEQUENCE [LARGE SCALE GENOMIC DNA]</scope>
    <source>
        <strain evidence="6 7">KCTC 42180</strain>
    </source>
</reference>
<evidence type="ECO:0000313" key="6">
    <source>
        <dbReference type="EMBL" id="TXB70176.1"/>
    </source>
</evidence>
<accession>A0A5C6S6Q2</accession>
<dbReference type="Proteomes" id="UP000321580">
    <property type="component" value="Unassembled WGS sequence"/>
</dbReference>
<dbReference type="PANTHER" id="PTHR43133">
    <property type="entry name" value="RNA POLYMERASE ECF-TYPE SIGMA FACTO"/>
    <property type="match status" value="1"/>
</dbReference>